<feature type="domain" description="Pectinesterase inhibitor" evidence="11">
    <location>
        <begin position="17"/>
        <end position="159"/>
    </location>
</feature>
<feature type="domain" description="Pectinesterase inhibitor" evidence="11">
    <location>
        <begin position="650"/>
        <end position="796"/>
    </location>
</feature>
<comment type="pathway">
    <text evidence="2">Glycan metabolism; pectin degradation; 2-dehydro-3-deoxy-D-gluconate from pectin: step 1/5.</text>
</comment>
<feature type="region of interest" description="Disordered" evidence="8">
    <location>
        <begin position="934"/>
        <end position="954"/>
    </location>
</feature>
<dbReference type="Gene3D" id="1.20.140.40">
    <property type="entry name" value="Invertase/pectin methylesterase inhibitor family protein"/>
    <property type="match status" value="3"/>
</dbReference>
<dbReference type="NCBIfam" id="TIGR01614">
    <property type="entry name" value="PME_inhib"/>
    <property type="match status" value="2"/>
</dbReference>
<evidence type="ECO:0000259" key="11">
    <source>
        <dbReference type="SMART" id="SM00856"/>
    </source>
</evidence>
<protein>
    <recommendedName>
        <fullName evidence="11">Pectinesterase inhibitor domain-containing protein</fullName>
    </recommendedName>
</protein>
<keyword evidence="6" id="KW-0378">Hydrolase</keyword>
<sequence>MASGKLLFLLVLLCACSESRIPFVSCSVTNDIPSECLKVPASEFAGSLRDTIGVVKQVASILSQFANAFGDFRLSNAISDCLDLLDFSADELTWSLSASQNPEGKDNSTGKLSSDLRTWLSAALVNQDTCSDGFEGTNSIVKGLVSTGLNQVTSLVQGLLTQVHPNTDHHGPNGEIPSWVKTEDRKLLQAGGVNVDAVVAQDGTGNFTNVMDAVLAAPDESMTRYVIYIKKGTYKENVEIKKKKWNLMMIGDGMDATIISGNRNFLLCIILFLHISSSSSSSNTTTFNPHLASLISFCKSAPYPDICFDSLKLSISINITPNIISYLLQSLQVAISEAGKLTDLFYKAGQYPNIVEKQKGAVQDCKELHQITLSSLQRSVSQVQAGKAKKLNDARAYLSAALTNKNTCMEGLDSASGPMKPTLVNSLTSTYKYVSNSLSAISKQGTNKGRTNRRLMSIPRWLSRRDRRILESSGDEYDPREVLTVAADGSGNFTTISDAIIFAPNNSYDRTIIYVKEGVYVENVEIPSYKTNIVLLGDGSDITFITGNRSVVDGWTTFRSATDFDQLTERRKTENARKFKKRIIIAVVVILLLVLIAVGAYFIVNKLNNKGTKKGNAKEGNAKQGKAAGKPAPKAPQPKNGPPKNKTPSNGQKILKEMCSAADYKEKCEGIIEKARDETKPKAFIKTAISAASDEAKSAYSKTAELTFNSPEEKGAFEDCKVLFDDAKEELGDAVSQLGNSIESGKVRTGVLNSWLSAVISYQQTCVDGFPDGKLKSDLEKMLQASKEFTSNSLAMLSLFNQLQLPGAEAATGSNRRLLSQDKSGFPTWMSHEDRRMLKKNDEKLTPNVTVAKDGSGNYKTISEALEKIPEKYEGRYVIYVKEGVYDETVTVTKKMPNVTMYGDGSQKSVVTGNKNFADKVRIFQTAPFGTGSTNLHQETISAHPSHPSAHSWE</sequence>
<evidence type="ECO:0000256" key="4">
    <source>
        <dbReference type="ARBA" id="ARBA00007786"/>
    </source>
</evidence>
<dbReference type="CDD" id="cd15799">
    <property type="entry name" value="PMEI-like_4"/>
    <property type="match status" value="1"/>
</dbReference>
<keyword evidence="9" id="KW-0812">Transmembrane</keyword>
<evidence type="ECO:0000256" key="10">
    <source>
        <dbReference type="SAM" id="SignalP"/>
    </source>
</evidence>
<evidence type="ECO:0000256" key="1">
    <source>
        <dbReference type="ARBA" id="ARBA00004191"/>
    </source>
</evidence>
<dbReference type="PROSITE" id="PS00800">
    <property type="entry name" value="PECTINESTERASE_1"/>
    <property type="match status" value="2"/>
</dbReference>
<dbReference type="SUPFAM" id="SSF51126">
    <property type="entry name" value="Pectin lyase-like"/>
    <property type="match status" value="3"/>
</dbReference>
<reference evidence="12 13" key="1">
    <citation type="submission" date="2018-10" db="EMBL/GenBank/DDBJ databases">
        <title>A high-quality apple genome assembly.</title>
        <authorList>
            <person name="Hu J."/>
        </authorList>
    </citation>
    <scope>NUCLEOTIDE SEQUENCE [LARGE SCALE GENOMIC DNA]</scope>
    <source>
        <strain evidence="13">cv. HFTH1</strain>
        <tissue evidence="12">Young leaf</tissue>
    </source>
</reference>
<evidence type="ECO:0000256" key="3">
    <source>
        <dbReference type="ARBA" id="ARBA00006027"/>
    </source>
</evidence>
<dbReference type="Gene3D" id="2.160.20.10">
    <property type="entry name" value="Single-stranded right-handed beta-helix, Pectin lyase-like"/>
    <property type="match status" value="3"/>
</dbReference>
<feature type="transmembrane region" description="Helical" evidence="9">
    <location>
        <begin position="583"/>
        <end position="604"/>
    </location>
</feature>
<feature type="compositionally biased region" description="Low complexity" evidence="8">
    <location>
        <begin position="622"/>
        <end position="632"/>
    </location>
</feature>
<feature type="chain" id="PRO_5019728749" description="Pectinesterase inhibitor domain-containing protein" evidence="10">
    <location>
        <begin position="20"/>
        <end position="954"/>
    </location>
</feature>
<dbReference type="Proteomes" id="UP000290289">
    <property type="component" value="Chromosome 15"/>
</dbReference>
<evidence type="ECO:0000256" key="9">
    <source>
        <dbReference type="SAM" id="Phobius"/>
    </source>
</evidence>
<keyword evidence="13" id="KW-1185">Reference proteome</keyword>
<keyword evidence="7" id="KW-0063">Aspartyl esterase</keyword>
<organism evidence="12 13">
    <name type="scientific">Malus domestica</name>
    <name type="common">Apple</name>
    <name type="synonym">Pyrus malus</name>
    <dbReference type="NCBI Taxonomy" id="3750"/>
    <lineage>
        <taxon>Eukaryota</taxon>
        <taxon>Viridiplantae</taxon>
        <taxon>Streptophyta</taxon>
        <taxon>Embryophyta</taxon>
        <taxon>Tracheophyta</taxon>
        <taxon>Spermatophyta</taxon>
        <taxon>Magnoliopsida</taxon>
        <taxon>eudicotyledons</taxon>
        <taxon>Gunneridae</taxon>
        <taxon>Pentapetalae</taxon>
        <taxon>rosids</taxon>
        <taxon>fabids</taxon>
        <taxon>Rosales</taxon>
        <taxon>Rosaceae</taxon>
        <taxon>Amygdaloideae</taxon>
        <taxon>Maleae</taxon>
        <taxon>Malus</taxon>
    </lineage>
</organism>
<evidence type="ECO:0000256" key="6">
    <source>
        <dbReference type="ARBA" id="ARBA00022801"/>
    </source>
</evidence>
<dbReference type="InterPro" id="IPR012334">
    <property type="entry name" value="Pectin_lyas_fold"/>
</dbReference>
<dbReference type="AlphaFoldDB" id="A0A498HY05"/>
<keyword evidence="5" id="KW-0134">Cell wall</keyword>
<dbReference type="InterPro" id="IPR000070">
    <property type="entry name" value="Pectinesterase_cat"/>
</dbReference>
<proteinExistence type="inferred from homology"/>
<evidence type="ECO:0000313" key="12">
    <source>
        <dbReference type="EMBL" id="RXH74862.1"/>
    </source>
</evidence>
<dbReference type="Pfam" id="PF01095">
    <property type="entry name" value="Pectinesterase"/>
    <property type="match status" value="3"/>
</dbReference>
<comment type="subcellular location">
    <subcellularLocation>
        <location evidence="1">Secreted</location>
        <location evidence="1">Cell wall</location>
    </subcellularLocation>
</comment>
<dbReference type="GO" id="GO:0045490">
    <property type="term" value="P:pectin catabolic process"/>
    <property type="evidence" value="ECO:0007669"/>
    <property type="project" value="UniProtKB-UniPathway"/>
</dbReference>
<dbReference type="EMBL" id="RDQH01000341">
    <property type="protein sequence ID" value="RXH74862.1"/>
    <property type="molecule type" value="Genomic_DNA"/>
</dbReference>
<feature type="signal peptide" evidence="10">
    <location>
        <begin position="1"/>
        <end position="19"/>
    </location>
</feature>
<name>A0A498HY05_MALDO</name>
<evidence type="ECO:0000256" key="5">
    <source>
        <dbReference type="ARBA" id="ARBA00022512"/>
    </source>
</evidence>
<keyword evidence="5" id="KW-0964">Secreted</keyword>
<dbReference type="Pfam" id="PF04043">
    <property type="entry name" value="PMEI"/>
    <property type="match status" value="3"/>
</dbReference>
<evidence type="ECO:0000256" key="8">
    <source>
        <dbReference type="SAM" id="MobiDB-lite"/>
    </source>
</evidence>
<dbReference type="UniPathway" id="UPA00545">
    <property type="reaction ID" value="UER00823"/>
</dbReference>
<accession>A0A498HY05</accession>
<dbReference type="CDD" id="cd15798">
    <property type="entry name" value="PMEI-like_3"/>
    <property type="match status" value="2"/>
</dbReference>
<feature type="domain" description="Pectinesterase inhibitor" evidence="11">
    <location>
        <begin position="289"/>
        <end position="440"/>
    </location>
</feature>
<keyword evidence="10" id="KW-0732">Signal</keyword>
<dbReference type="PROSITE" id="PS51257">
    <property type="entry name" value="PROKAR_LIPOPROTEIN"/>
    <property type="match status" value="1"/>
</dbReference>
<comment type="caution">
    <text evidence="12">The sequence shown here is derived from an EMBL/GenBank/DDBJ whole genome shotgun (WGS) entry which is preliminary data.</text>
</comment>
<dbReference type="SUPFAM" id="SSF101148">
    <property type="entry name" value="Plant invertase/pectin methylesterase inhibitor"/>
    <property type="match status" value="3"/>
</dbReference>
<dbReference type="FunFam" id="1.20.140.40:FF:000001">
    <property type="entry name" value="Pectinesterase"/>
    <property type="match status" value="1"/>
</dbReference>
<dbReference type="InterPro" id="IPR018040">
    <property type="entry name" value="Pectinesterase_Tyr_AS"/>
</dbReference>
<evidence type="ECO:0000256" key="7">
    <source>
        <dbReference type="ARBA" id="ARBA00023085"/>
    </source>
</evidence>
<evidence type="ECO:0000313" key="13">
    <source>
        <dbReference type="Proteomes" id="UP000290289"/>
    </source>
</evidence>
<keyword evidence="9" id="KW-1133">Transmembrane helix</keyword>
<keyword evidence="9" id="KW-0472">Membrane</keyword>
<comment type="similarity">
    <text evidence="3">In the N-terminal section; belongs to the PMEI family.</text>
</comment>
<dbReference type="GO" id="GO:0004857">
    <property type="term" value="F:enzyme inhibitor activity"/>
    <property type="evidence" value="ECO:0007669"/>
    <property type="project" value="InterPro"/>
</dbReference>
<feature type="region of interest" description="Disordered" evidence="8">
    <location>
        <begin position="613"/>
        <end position="651"/>
    </location>
</feature>
<dbReference type="FunFam" id="1.20.140.40:FF:000017">
    <property type="entry name" value="Pectinesterase"/>
    <property type="match status" value="1"/>
</dbReference>
<dbReference type="STRING" id="3750.A0A498HY05"/>
<dbReference type="FunFam" id="1.20.140.40:FF:000022">
    <property type="entry name" value="Pectinesterase"/>
    <property type="match status" value="1"/>
</dbReference>
<dbReference type="InterPro" id="IPR011050">
    <property type="entry name" value="Pectin_lyase_fold/virulence"/>
</dbReference>
<dbReference type="InterPro" id="IPR035513">
    <property type="entry name" value="Invertase/methylesterase_inhib"/>
</dbReference>
<gene>
    <name evidence="12" type="ORF">DVH24_029583</name>
</gene>
<dbReference type="GO" id="GO:0042545">
    <property type="term" value="P:cell wall modification"/>
    <property type="evidence" value="ECO:0007669"/>
    <property type="project" value="InterPro"/>
</dbReference>
<dbReference type="PANTHER" id="PTHR31707">
    <property type="entry name" value="PECTINESTERASE"/>
    <property type="match status" value="1"/>
</dbReference>
<feature type="compositionally biased region" description="Low complexity" evidence="8">
    <location>
        <begin position="942"/>
        <end position="954"/>
    </location>
</feature>
<dbReference type="InterPro" id="IPR006501">
    <property type="entry name" value="Pectinesterase_inhib_dom"/>
</dbReference>
<dbReference type="GO" id="GO:0030599">
    <property type="term" value="F:pectinesterase activity"/>
    <property type="evidence" value="ECO:0007669"/>
    <property type="project" value="InterPro"/>
</dbReference>
<dbReference type="SMART" id="SM00856">
    <property type="entry name" value="PMEI"/>
    <property type="match status" value="3"/>
</dbReference>
<comment type="similarity">
    <text evidence="4">In the C-terminal section; belongs to the pectinesterase family.</text>
</comment>
<evidence type="ECO:0000256" key="2">
    <source>
        <dbReference type="ARBA" id="ARBA00005184"/>
    </source>
</evidence>